<feature type="domain" description="T-SNARE coiled-coil homology" evidence="10">
    <location>
        <begin position="270"/>
        <end position="332"/>
    </location>
</feature>
<comment type="subcellular location">
    <subcellularLocation>
        <location evidence="1">Membrane</location>
        <topology evidence="1">Single-pass type IV membrane protein</topology>
    </subcellularLocation>
</comment>
<feature type="region of interest" description="Disordered" evidence="8">
    <location>
        <begin position="172"/>
        <end position="202"/>
    </location>
</feature>
<evidence type="ECO:0000256" key="3">
    <source>
        <dbReference type="ARBA" id="ARBA00022448"/>
    </source>
</evidence>
<evidence type="ECO:0000313" key="11">
    <source>
        <dbReference type="EMBL" id="VEU24303.1"/>
    </source>
</evidence>
<evidence type="ECO:0000259" key="10">
    <source>
        <dbReference type="PROSITE" id="PS50192"/>
    </source>
</evidence>
<dbReference type="InterPro" id="IPR021538">
    <property type="entry name" value="Syntaxin-5_N"/>
</dbReference>
<keyword evidence="3" id="KW-0813">Transport</keyword>
<dbReference type="PROSITE" id="PS50192">
    <property type="entry name" value="T_SNARE"/>
    <property type="match status" value="1"/>
</dbReference>
<dbReference type="PANTHER" id="PTHR19957">
    <property type="entry name" value="SYNTAXIN"/>
    <property type="match status" value="1"/>
</dbReference>
<evidence type="ECO:0000256" key="9">
    <source>
        <dbReference type="SAM" id="Phobius"/>
    </source>
</evidence>
<dbReference type="SUPFAM" id="SSF47661">
    <property type="entry name" value="t-snare proteins"/>
    <property type="match status" value="1"/>
</dbReference>
<dbReference type="OrthoDB" id="421009at2759"/>
<organism evidence="11 12">
    <name type="scientific">Brettanomyces naardenensis</name>
    <name type="common">Yeast</name>
    <dbReference type="NCBI Taxonomy" id="13370"/>
    <lineage>
        <taxon>Eukaryota</taxon>
        <taxon>Fungi</taxon>
        <taxon>Dikarya</taxon>
        <taxon>Ascomycota</taxon>
        <taxon>Saccharomycotina</taxon>
        <taxon>Pichiomycetes</taxon>
        <taxon>Pichiales</taxon>
        <taxon>Pichiaceae</taxon>
        <taxon>Brettanomyces</taxon>
    </lineage>
</organism>
<dbReference type="GO" id="GO:0000139">
    <property type="term" value="C:Golgi membrane"/>
    <property type="evidence" value="ECO:0007669"/>
    <property type="project" value="TreeGrafter"/>
</dbReference>
<dbReference type="GO" id="GO:0006888">
    <property type="term" value="P:endoplasmic reticulum to Golgi vesicle-mediated transport"/>
    <property type="evidence" value="ECO:0007669"/>
    <property type="project" value="TreeGrafter"/>
</dbReference>
<feature type="region of interest" description="Disordered" evidence="8">
    <location>
        <begin position="27"/>
        <end position="49"/>
    </location>
</feature>
<accession>A0A448YTQ7</accession>
<dbReference type="Pfam" id="PF11416">
    <property type="entry name" value="Syntaxin-5_N"/>
    <property type="match status" value="1"/>
</dbReference>
<dbReference type="GO" id="GO:0005484">
    <property type="term" value="F:SNAP receptor activity"/>
    <property type="evidence" value="ECO:0007669"/>
    <property type="project" value="InterPro"/>
</dbReference>
<feature type="transmembrane region" description="Helical" evidence="9">
    <location>
        <begin position="341"/>
        <end position="360"/>
    </location>
</feature>
<keyword evidence="5 9" id="KW-1133">Transmembrane helix</keyword>
<dbReference type="Gene3D" id="1.20.58.70">
    <property type="match status" value="1"/>
</dbReference>
<gene>
    <name evidence="11" type="ORF">BRENAR_LOCUS5031</name>
</gene>
<dbReference type="FunCoup" id="A0A448YTQ7">
    <property type="interactions" value="766"/>
</dbReference>
<evidence type="ECO:0000313" key="12">
    <source>
        <dbReference type="Proteomes" id="UP000290900"/>
    </source>
</evidence>
<dbReference type="AlphaFoldDB" id="A0A448YTQ7"/>
<dbReference type="Pfam" id="PF05739">
    <property type="entry name" value="SNARE"/>
    <property type="match status" value="1"/>
</dbReference>
<evidence type="ECO:0000256" key="6">
    <source>
        <dbReference type="ARBA" id="ARBA00023054"/>
    </source>
</evidence>
<keyword evidence="7 9" id="KW-0472">Membrane</keyword>
<dbReference type="GO" id="GO:0006906">
    <property type="term" value="P:vesicle fusion"/>
    <property type="evidence" value="ECO:0007669"/>
    <property type="project" value="TreeGrafter"/>
</dbReference>
<dbReference type="GO" id="GO:0031201">
    <property type="term" value="C:SNARE complex"/>
    <property type="evidence" value="ECO:0007669"/>
    <property type="project" value="TreeGrafter"/>
</dbReference>
<dbReference type="InParanoid" id="A0A448YTQ7"/>
<evidence type="ECO:0000256" key="4">
    <source>
        <dbReference type="ARBA" id="ARBA00022692"/>
    </source>
</evidence>
<reference evidence="11 12" key="1">
    <citation type="submission" date="2018-12" db="EMBL/GenBank/DDBJ databases">
        <authorList>
            <person name="Tiukova I."/>
            <person name="Dainat J."/>
        </authorList>
    </citation>
    <scope>NUCLEOTIDE SEQUENCE [LARGE SCALE GENOMIC DNA]</scope>
</reference>
<evidence type="ECO:0000256" key="7">
    <source>
        <dbReference type="ARBA" id="ARBA00023136"/>
    </source>
</evidence>
<dbReference type="EMBL" id="CAACVR010000076">
    <property type="protein sequence ID" value="VEU24303.1"/>
    <property type="molecule type" value="Genomic_DNA"/>
</dbReference>
<feature type="compositionally biased region" description="Polar residues" evidence="8">
    <location>
        <begin position="184"/>
        <end position="193"/>
    </location>
</feature>
<evidence type="ECO:0000256" key="8">
    <source>
        <dbReference type="SAM" id="MobiDB-lite"/>
    </source>
</evidence>
<proteinExistence type="inferred from homology"/>
<name>A0A448YTQ7_BRENA</name>
<dbReference type="GO" id="GO:0048278">
    <property type="term" value="P:vesicle docking"/>
    <property type="evidence" value="ECO:0007669"/>
    <property type="project" value="TreeGrafter"/>
</dbReference>
<keyword evidence="12" id="KW-1185">Reference proteome</keyword>
<keyword evidence="4 9" id="KW-0812">Transmembrane</keyword>
<dbReference type="SMART" id="SM00397">
    <property type="entry name" value="t_SNARE"/>
    <property type="match status" value="1"/>
</dbReference>
<evidence type="ECO:0000256" key="2">
    <source>
        <dbReference type="ARBA" id="ARBA00009063"/>
    </source>
</evidence>
<dbReference type="InterPro" id="IPR000727">
    <property type="entry name" value="T_SNARE_dom"/>
</dbReference>
<dbReference type="InterPro" id="IPR045242">
    <property type="entry name" value="Syntaxin"/>
</dbReference>
<keyword evidence="6" id="KW-0175">Coiled coil</keyword>
<dbReference type="InterPro" id="IPR010989">
    <property type="entry name" value="SNARE"/>
</dbReference>
<sequence length="361" mass="40276">MSYYGTANIQDRTLEFQQCVNTFARQGGRGGNKYQPEPLQGKADGKPLSKSEFTRNASVIAKNIARVTGSLAKLAQLAKRKQLFNDRPTDIIELTYVIKQDIFRIEKELKTLQQQANSGKGTSDTQIVLYNKNVVQLLNTKTKNISETFKEVLQVRQRNELAQRSRQEQLLAAVKPDADGVSSGRASMDSNGQHGADGSNRVPYALRSRRTAGESPTNSENPFLASFSSNLAADPDVSDISQLNGLGKDGDILALPDQSQQMMLLEEQDSRYLQERNNAVDIIESTINEVGGLFQQLATMVQEQGEVIQRIDNNVEDVSLNIGGAQRELLKYYNNISNNRWLMLKIFGILIVFFLLWVLIS</sequence>
<dbReference type="PANTHER" id="PTHR19957:SF3">
    <property type="entry name" value="SYNTAXIN-5"/>
    <property type="match status" value="1"/>
</dbReference>
<dbReference type="STRING" id="13370.A0A448YTQ7"/>
<evidence type="ECO:0000256" key="5">
    <source>
        <dbReference type="ARBA" id="ARBA00022989"/>
    </source>
</evidence>
<dbReference type="Proteomes" id="UP000290900">
    <property type="component" value="Unassembled WGS sequence"/>
</dbReference>
<dbReference type="CDD" id="cd15844">
    <property type="entry name" value="SNARE_syntaxin5"/>
    <property type="match status" value="1"/>
</dbReference>
<protein>
    <submittedName>
        <fullName evidence="11">DEKNAAC105580</fullName>
    </submittedName>
</protein>
<dbReference type="PROSITE" id="PS00914">
    <property type="entry name" value="SYNTAXIN"/>
    <property type="match status" value="1"/>
</dbReference>
<dbReference type="GO" id="GO:0000149">
    <property type="term" value="F:SNARE binding"/>
    <property type="evidence" value="ECO:0007669"/>
    <property type="project" value="TreeGrafter"/>
</dbReference>
<comment type="similarity">
    <text evidence="2">Belongs to the syntaxin family.</text>
</comment>
<evidence type="ECO:0000256" key="1">
    <source>
        <dbReference type="ARBA" id="ARBA00004211"/>
    </source>
</evidence>
<dbReference type="InterPro" id="IPR006012">
    <property type="entry name" value="Syntaxin/epimorphin_CS"/>
</dbReference>
<dbReference type="GO" id="GO:0006886">
    <property type="term" value="P:intracellular protein transport"/>
    <property type="evidence" value="ECO:0007669"/>
    <property type="project" value="InterPro"/>
</dbReference>